<organism evidence="1 2">
    <name type="scientific">Candidatus Thiothrix singaporensis</name>
    <dbReference type="NCBI Taxonomy" id="2799669"/>
    <lineage>
        <taxon>Bacteria</taxon>
        <taxon>Pseudomonadati</taxon>
        <taxon>Pseudomonadota</taxon>
        <taxon>Gammaproteobacteria</taxon>
        <taxon>Thiotrichales</taxon>
        <taxon>Thiotrichaceae</taxon>
        <taxon>Thiothrix</taxon>
    </lineage>
</organism>
<dbReference type="SUPFAM" id="SSF160631">
    <property type="entry name" value="SMI1/KNR4-like"/>
    <property type="match status" value="1"/>
</dbReference>
<evidence type="ECO:0000313" key="1">
    <source>
        <dbReference type="EMBL" id="QLQ33453.1"/>
    </source>
</evidence>
<accession>A0A7L6AWQ5</accession>
<dbReference type="AlphaFoldDB" id="A0A7L6AWQ5"/>
<keyword evidence="2" id="KW-1185">Reference proteome</keyword>
<sequence>MSMGIDGLVKTVLSASRKGLFRHKPVFNAHEAVSPDELERVETNVGTPVPAPLRDWLLAVGYGDIDEEISFREEWFASIEKGQLKGGVRFAQDVRGNFYAFDSSGRIYFLSRSEPVFAAMSKDFLEFVGELIRRDYKLGEWIDALEMQKYDW</sequence>
<dbReference type="KEGG" id="this:HZT40_19705"/>
<evidence type="ECO:0000313" key="2">
    <source>
        <dbReference type="Proteomes" id="UP000510621"/>
    </source>
</evidence>
<gene>
    <name evidence="1" type="ORF">HZT40_19705</name>
</gene>
<dbReference type="EMBL" id="CP059265">
    <property type="protein sequence ID" value="QLQ33453.1"/>
    <property type="molecule type" value="Genomic_DNA"/>
</dbReference>
<protein>
    <submittedName>
        <fullName evidence="1">SMI1/KNR4 family protein</fullName>
    </submittedName>
</protein>
<name>A0A7L6AWQ5_9GAMM</name>
<proteinExistence type="predicted"/>
<dbReference type="InterPro" id="IPR037883">
    <property type="entry name" value="Knr4/Smi1-like_sf"/>
</dbReference>
<dbReference type="Proteomes" id="UP000510621">
    <property type="component" value="Chromosome"/>
</dbReference>
<reference evidence="1" key="1">
    <citation type="submission" date="2020-06" db="EMBL/GenBank/DDBJ databases">
        <title>Analysis procedures for assessing recovery of high quality, complete, closed genomes from Nanopore long read metagenome sequencing.</title>
        <authorList>
            <person name="Bessarab I."/>
            <person name="Arumugam K."/>
            <person name="Haryono M."/>
            <person name="Liu X."/>
            <person name="Roy S."/>
            <person name="Zuniga-Montanez R.E."/>
            <person name="Qiu G."/>
            <person name="Drautz-Moses D.I."/>
            <person name="Law Y.Y."/>
            <person name="Wuertz S."/>
            <person name="Lauro F.M."/>
            <person name="Huson D.H."/>
            <person name="Williams R.B."/>
        </authorList>
    </citation>
    <scope>NUCLEOTIDE SEQUENCE [LARGE SCALE GENOMIC DNA]</scope>
    <source>
        <strain evidence="1">SSD2</strain>
    </source>
</reference>